<protein>
    <submittedName>
        <fullName evidence="2">Uncharacterized protein</fullName>
    </submittedName>
</protein>
<name>A0AAV0IFX8_9ROSI</name>
<proteinExistence type="predicted"/>
<gene>
    <name evidence="2" type="ORF">LITE_LOCUS8773</name>
</gene>
<evidence type="ECO:0000256" key="1">
    <source>
        <dbReference type="SAM" id="SignalP"/>
    </source>
</evidence>
<accession>A0AAV0IFX8</accession>
<organism evidence="2 3">
    <name type="scientific">Linum tenue</name>
    <dbReference type="NCBI Taxonomy" id="586396"/>
    <lineage>
        <taxon>Eukaryota</taxon>
        <taxon>Viridiplantae</taxon>
        <taxon>Streptophyta</taxon>
        <taxon>Embryophyta</taxon>
        <taxon>Tracheophyta</taxon>
        <taxon>Spermatophyta</taxon>
        <taxon>Magnoliopsida</taxon>
        <taxon>eudicotyledons</taxon>
        <taxon>Gunneridae</taxon>
        <taxon>Pentapetalae</taxon>
        <taxon>rosids</taxon>
        <taxon>fabids</taxon>
        <taxon>Malpighiales</taxon>
        <taxon>Linaceae</taxon>
        <taxon>Linum</taxon>
    </lineage>
</organism>
<dbReference type="AlphaFoldDB" id="A0AAV0IFX8"/>
<comment type="caution">
    <text evidence="2">The sequence shown here is derived from an EMBL/GenBank/DDBJ whole genome shotgun (WGS) entry which is preliminary data.</text>
</comment>
<keyword evidence="3" id="KW-1185">Reference proteome</keyword>
<keyword evidence="1" id="KW-0732">Signal</keyword>
<dbReference type="EMBL" id="CAMGYJ010000003">
    <property type="protein sequence ID" value="CAI0395574.1"/>
    <property type="molecule type" value="Genomic_DNA"/>
</dbReference>
<feature type="chain" id="PRO_5043426550" evidence="1">
    <location>
        <begin position="18"/>
        <end position="187"/>
    </location>
</feature>
<feature type="signal peptide" evidence="1">
    <location>
        <begin position="1"/>
        <end position="17"/>
    </location>
</feature>
<dbReference type="Proteomes" id="UP001154282">
    <property type="component" value="Unassembled WGS sequence"/>
</dbReference>
<sequence length="187" mass="21298">MALICRLFLFSTGKTSSLINYNKVDCRGCLRSEFQCTLSSFLNLFITAAGNQNARAINTKNDSFHPHTTVEYMLHQPAASWITIKPDNLHHFYALMATFNDVSFLHSFMPKQGPASVHLQSQCMQPRTSMYQNIQTMDFKVEISKRFDGQPLETNELYRIRKLMEHRADDHGEGSQLTSIAGDVVKC</sequence>
<evidence type="ECO:0000313" key="3">
    <source>
        <dbReference type="Proteomes" id="UP001154282"/>
    </source>
</evidence>
<reference evidence="2" key="1">
    <citation type="submission" date="2022-08" db="EMBL/GenBank/DDBJ databases">
        <authorList>
            <person name="Gutierrez-Valencia J."/>
        </authorList>
    </citation>
    <scope>NUCLEOTIDE SEQUENCE</scope>
</reference>
<evidence type="ECO:0000313" key="2">
    <source>
        <dbReference type="EMBL" id="CAI0395574.1"/>
    </source>
</evidence>